<evidence type="ECO:0000313" key="1">
    <source>
        <dbReference type="EMBL" id="QHU18934.1"/>
    </source>
</evidence>
<dbReference type="AlphaFoldDB" id="A0A6C0KRA4"/>
<reference evidence="1" key="1">
    <citation type="journal article" date="2020" name="Nature">
        <title>Giant virus diversity and host interactions through global metagenomics.</title>
        <authorList>
            <person name="Schulz F."/>
            <person name="Roux S."/>
            <person name="Paez-Espino D."/>
            <person name="Jungbluth S."/>
            <person name="Walsh D.A."/>
            <person name="Denef V.J."/>
            <person name="McMahon K.D."/>
            <person name="Konstantinidis K.T."/>
            <person name="Eloe-Fadrosh E.A."/>
            <person name="Kyrpides N.C."/>
            <person name="Woyke T."/>
        </authorList>
    </citation>
    <scope>NUCLEOTIDE SEQUENCE</scope>
    <source>
        <strain evidence="1">GVMAG-S-3300013014-104</strain>
    </source>
</reference>
<proteinExistence type="predicted"/>
<protein>
    <submittedName>
        <fullName evidence="1">Uncharacterized protein</fullName>
    </submittedName>
</protein>
<sequence>MTGAIIPPENIEITQIQTPSKVENTIFNSIDSSPFSMAYNSKTNLIYVLDYNLGKISILNDTKNIIGTIDLSIYVESTNFQFIGIICDENKNFLYVTVNNLPEYNKNNKSLNLSKLFFIDCVKLKIEYISFPQDYISVNGINLIFRPTYLTLDNSNTIWIAGFVNVLTSDPIGTNVISYVNLNDKIIQFKMLDLKYYNSRNITVNKKTNIVYIISTEGANNKNPNSTGVGIYSISIEDLKVNFYPIRSNYYFLLGLISNDNDNKLYITGLNKLIVNSKEKRVTNLFSFDCISNTIDNVYDFQSEDNLTCFSVTFNSKKKLIYANVYSWKVGLTLNPKTVVEGSIFVFDQKFNLIQKIENIYNTISSNVLITNKGNLWISDYKYVTNVDFGNNLLCFNKITDLEVNISNLSKIIGVLNGKITDLDSFSGNINVRSSHLEENVRSLTVRSGALENRTLDIENRTESLESGANALDNRVSLLEKQVDFIRKSKRIQPF</sequence>
<name>A0A6C0KRA4_9ZZZZ</name>
<dbReference type="EMBL" id="MN740943">
    <property type="protein sequence ID" value="QHU18934.1"/>
    <property type="molecule type" value="Genomic_DNA"/>
</dbReference>
<dbReference type="SUPFAM" id="SSF75011">
    <property type="entry name" value="3-carboxy-cis,cis-mucoante lactonizing enzyme"/>
    <property type="match status" value="1"/>
</dbReference>
<accession>A0A6C0KRA4</accession>
<organism evidence="1">
    <name type="scientific">viral metagenome</name>
    <dbReference type="NCBI Taxonomy" id="1070528"/>
    <lineage>
        <taxon>unclassified sequences</taxon>
        <taxon>metagenomes</taxon>
        <taxon>organismal metagenomes</taxon>
    </lineage>
</organism>